<dbReference type="InterPro" id="IPR059238">
    <property type="entry name" value="UBX1_UBXN9"/>
</dbReference>
<evidence type="ECO:0000313" key="4">
    <source>
        <dbReference type="EMBL" id="VDM07178.1"/>
    </source>
</evidence>
<dbReference type="GO" id="GO:0012506">
    <property type="term" value="C:vesicle membrane"/>
    <property type="evidence" value="ECO:0007669"/>
    <property type="project" value="TreeGrafter"/>
</dbReference>
<dbReference type="AlphaFoldDB" id="A0A3P7F8J6"/>
<dbReference type="InterPro" id="IPR029071">
    <property type="entry name" value="Ubiquitin-like_domsf"/>
</dbReference>
<dbReference type="GO" id="GO:0042593">
    <property type="term" value="P:glucose homeostasis"/>
    <property type="evidence" value="ECO:0007669"/>
    <property type="project" value="TreeGrafter"/>
</dbReference>
<dbReference type="PANTHER" id="PTHR46467">
    <property type="entry name" value="TETHER CONTAINING UBX DOMAIN FOR GLUT4"/>
    <property type="match status" value="1"/>
</dbReference>
<dbReference type="EMBL" id="UYWW01000080">
    <property type="protein sequence ID" value="VDM07178.1"/>
    <property type="molecule type" value="Genomic_DNA"/>
</dbReference>
<organism evidence="4 5">
    <name type="scientific">Wuchereria bancrofti</name>
    <dbReference type="NCBI Taxonomy" id="6293"/>
    <lineage>
        <taxon>Eukaryota</taxon>
        <taxon>Metazoa</taxon>
        <taxon>Ecdysozoa</taxon>
        <taxon>Nematoda</taxon>
        <taxon>Chromadorea</taxon>
        <taxon>Rhabditida</taxon>
        <taxon>Spirurina</taxon>
        <taxon>Spiruromorpha</taxon>
        <taxon>Filarioidea</taxon>
        <taxon>Onchocercidae</taxon>
        <taxon>Wuchereria</taxon>
    </lineage>
</organism>
<dbReference type="InterPro" id="IPR021569">
    <property type="entry name" value="TUG-UBL1"/>
</dbReference>
<evidence type="ECO:0000256" key="2">
    <source>
        <dbReference type="SAM" id="MobiDB-lite"/>
    </source>
</evidence>
<protein>
    <recommendedName>
        <fullName evidence="3">TUG ubiquitin-like domain-containing protein</fullName>
    </recommendedName>
</protein>
<feature type="compositionally biased region" description="Basic and acidic residues" evidence="2">
    <location>
        <begin position="553"/>
        <end position="564"/>
    </location>
</feature>
<feature type="coiled-coil region" evidence="1">
    <location>
        <begin position="167"/>
        <end position="248"/>
    </location>
</feature>
<sequence>MNSITVICPNSRRCVVKVTPSTQLRKILEEACLKQGFDISTHQLKHQNHTLDLALPLRLTGLPNNATVEMVQSAGVGNGIPGQIHIALQLPDGSRFMGQFPNKANLLDVLHEFSQKSAQNLIKCADGQVPCCAYINTEYRGEAELKLTTLEKMGITGGRCLIRYFAVRMSEDEMSKLENRLAEEYERAKKLEKVYETRKVENERRLQLENEREEIFERELKMKREAEAARILERNQEANRNLENAVHTTVLSSTGRTQNATEHVADSEWLPQASSRLTQLQSLLNQVNTSLTTNTVDFPAEQLIGEDGRIHLSDLQTAARTENDHRSNSVCNSITPSSEVSYLAVEKCNRMPVIIRKDLESDKSVKDVTEKQDDIDDQFFELTVNDVRSIRQDLRAEAGIQEQRALLPKTYIAEKNKRLKEESYKHTVVRFNCADKTIIQAQFISREPVSRLFEFVTENLKNSVIKFDLCLANQKISSTTLKNLIEIGVAPKSSLYIRFYSQENTFAAHFVRDKFCEVSMLEADELSRKWYVLSQRLSVNGIYQPYVPKVTNAEDVRPNGKRQSESLGNDAGPSKLKQRPSGNLPKWFKKP</sequence>
<accession>A0A3P7F8J6</accession>
<dbReference type="GO" id="GO:0005634">
    <property type="term" value="C:nucleus"/>
    <property type="evidence" value="ECO:0007669"/>
    <property type="project" value="TreeGrafter"/>
</dbReference>
<evidence type="ECO:0000256" key="1">
    <source>
        <dbReference type="SAM" id="Coils"/>
    </source>
</evidence>
<name>A0A3P7F8J6_WUCBA</name>
<dbReference type="Gene3D" id="3.10.20.90">
    <property type="entry name" value="Phosphatidylinositol 3-kinase Catalytic Subunit, Chain A, domain 1"/>
    <property type="match status" value="1"/>
</dbReference>
<dbReference type="FunCoup" id="A0A3P7F8J6">
    <property type="interactions" value="1127"/>
</dbReference>
<dbReference type="PANTHER" id="PTHR46467:SF1">
    <property type="entry name" value="TETHER CONTAINING UBX DOMAIN FOR GLUT4"/>
    <property type="match status" value="1"/>
</dbReference>
<dbReference type="Pfam" id="PF11470">
    <property type="entry name" value="TUG-UBL1"/>
    <property type="match status" value="1"/>
</dbReference>
<gene>
    <name evidence="4" type="ORF">WBA_LOCUS564</name>
</gene>
<dbReference type="CDD" id="cd16105">
    <property type="entry name" value="Ubl_ASPSCR1_like"/>
    <property type="match status" value="1"/>
</dbReference>
<feature type="region of interest" description="Disordered" evidence="2">
    <location>
        <begin position="553"/>
        <end position="591"/>
    </location>
</feature>
<proteinExistence type="predicted"/>
<feature type="domain" description="TUG ubiquitin-like" evidence="3">
    <location>
        <begin position="7"/>
        <end position="70"/>
    </location>
</feature>
<evidence type="ECO:0000313" key="5">
    <source>
        <dbReference type="Proteomes" id="UP000270924"/>
    </source>
</evidence>
<dbReference type="InParanoid" id="A0A3P7F8J6"/>
<dbReference type="OrthoDB" id="440781at2759"/>
<keyword evidence="1" id="KW-0175">Coiled coil</keyword>
<dbReference type="GO" id="GO:0005737">
    <property type="term" value="C:cytoplasm"/>
    <property type="evidence" value="ECO:0007669"/>
    <property type="project" value="TreeGrafter"/>
</dbReference>
<evidence type="ECO:0000259" key="3">
    <source>
        <dbReference type="Pfam" id="PF11470"/>
    </source>
</evidence>
<dbReference type="SUPFAM" id="SSF54236">
    <property type="entry name" value="Ubiquitin-like"/>
    <property type="match status" value="1"/>
</dbReference>
<dbReference type="OMA" id="ICPNSRR"/>
<reference evidence="4 5" key="1">
    <citation type="submission" date="2018-11" db="EMBL/GenBank/DDBJ databases">
        <authorList>
            <consortium name="Pathogen Informatics"/>
        </authorList>
    </citation>
    <scope>NUCLEOTIDE SEQUENCE [LARGE SCALE GENOMIC DNA]</scope>
</reference>
<dbReference type="GO" id="GO:0006886">
    <property type="term" value="P:intracellular protein transport"/>
    <property type="evidence" value="ECO:0007669"/>
    <property type="project" value="TreeGrafter"/>
</dbReference>
<dbReference type="CDD" id="cd17075">
    <property type="entry name" value="UBX1_UBXN9"/>
    <property type="match status" value="1"/>
</dbReference>
<dbReference type="Proteomes" id="UP000270924">
    <property type="component" value="Unassembled WGS sequence"/>
</dbReference>
<keyword evidence="5" id="KW-1185">Reference proteome</keyword>